<dbReference type="InterPro" id="IPR029044">
    <property type="entry name" value="Nucleotide-diphossugar_trans"/>
</dbReference>
<dbReference type="AlphaFoldDB" id="A0A6M1RFR5"/>
<name>A0A6M1RFR5_9GAMM</name>
<dbReference type="GO" id="GO:0044010">
    <property type="term" value="P:single-species biofilm formation"/>
    <property type="evidence" value="ECO:0007669"/>
    <property type="project" value="TreeGrafter"/>
</dbReference>
<evidence type="ECO:0000256" key="1">
    <source>
        <dbReference type="ARBA" id="ARBA00022679"/>
    </source>
</evidence>
<dbReference type="GO" id="GO:0016740">
    <property type="term" value="F:transferase activity"/>
    <property type="evidence" value="ECO:0007669"/>
    <property type="project" value="UniProtKB-KW"/>
</dbReference>
<proteinExistence type="predicted"/>
<dbReference type="PANTHER" id="PTHR43685:SF13">
    <property type="entry name" value="O ANTIGEN BIOSYNTHESIS RHAMNOSYLTRANSFERASE RFBN"/>
    <property type="match status" value="1"/>
</dbReference>
<dbReference type="Pfam" id="PF00535">
    <property type="entry name" value="Glycos_transf_2"/>
    <property type="match status" value="1"/>
</dbReference>
<feature type="domain" description="Glycosyltransferase 2-like" evidence="2">
    <location>
        <begin position="4"/>
        <end position="134"/>
    </location>
</feature>
<comment type="caution">
    <text evidence="4">The sequence shown here is derived from an EMBL/GenBank/DDBJ whole genome shotgun (WGS) entry which is preliminary data.</text>
</comment>
<evidence type="ECO:0000259" key="3">
    <source>
        <dbReference type="Pfam" id="PF02709"/>
    </source>
</evidence>
<evidence type="ECO:0000313" key="4">
    <source>
        <dbReference type="EMBL" id="NGN99180.1"/>
    </source>
</evidence>
<gene>
    <name evidence="4" type="ORF">G5S52_16440</name>
</gene>
<dbReference type="InterPro" id="IPR001173">
    <property type="entry name" value="Glyco_trans_2-like"/>
</dbReference>
<reference evidence="4 5" key="1">
    <citation type="submission" date="2020-02" db="EMBL/GenBank/DDBJ databases">
        <title>The draft genome of Grimontia sedimenta sp. nov., isolated from benthic sediments near coral reefs south of Kuwait.</title>
        <authorList>
            <person name="Mahmoud H.M."/>
            <person name="Jose L."/>
            <person name="Eapen S."/>
        </authorList>
    </citation>
    <scope>NUCLEOTIDE SEQUENCE [LARGE SCALE GENOMIC DNA]</scope>
    <source>
        <strain evidence="4 5">S25</strain>
    </source>
</reference>
<dbReference type="SUPFAM" id="SSF53448">
    <property type="entry name" value="Nucleotide-diphospho-sugar transferases"/>
    <property type="match status" value="1"/>
</dbReference>
<dbReference type="CDD" id="cd06420">
    <property type="entry name" value="GT2_Chondriotin_Pol_N"/>
    <property type="match status" value="1"/>
</dbReference>
<keyword evidence="5" id="KW-1185">Reference proteome</keyword>
<organism evidence="4 5">
    <name type="scientific">Grimontia sedimenti</name>
    <dbReference type="NCBI Taxonomy" id="2711294"/>
    <lineage>
        <taxon>Bacteria</taxon>
        <taxon>Pseudomonadati</taxon>
        <taxon>Pseudomonadota</taxon>
        <taxon>Gammaproteobacteria</taxon>
        <taxon>Vibrionales</taxon>
        <taxon>Vibrionaceae</taxon>
        <taxon>Grimontia</taxon>
    </lineage>
</organism>
<dbReference type="InterPro" id="IPR027791">
    <property type="entry name" value="Galactosyl_T_C"/>
</dbReference>
<dbReference type="PANTHER" id="PTHR43685">
    <property type="entry name" value="GLYCOSYLTRANSFERASE"/>
    <property type="match status" value="1"/>
</dbReference>
<dbReference type="InterPro" id="IPR050834">
    <property type="entry name" value="Glycosyltransf_2"/>
</dbReference>
<dbReference type="Gene3D" id="3.90.550.10">
    <property type="entry name" value="Spore Coat Polysaccharide Biosynthesis Protein SpsA, Chain A"/>
    <property type="match status" value="1"/>
</dbReference>
<evidence type="ECO:0000259" key="2">
    <source>
        <dbReference type="Pfam" id="PF00535"/>
    </source>
</evidence>
<evidence type="ECO:0000313" key="5">
    <source>
        <dbReference type="Proteomes" id="UP000473008"/>
    </source>
</evidence>
<dbReference type="Proteomes" id="UP000473008">
    <property type="component" value="Unassembled WGS sequence"/>
</dbReference>
<protein>
    <submittedName>
        <fullName evidence="4">Glycosyltransferase</fullName>
    </submittedName>
</protein>
<sequence>MKVSLIIATYNWEQALAAVLHSLKLQSKLPDEVIIADDGSKEATANLIADCAKDFPVPLIHSWQPDDGFRLAESRNRAFAKATGNYYIMIDGDLILPPRFIEDHIINARPNQFIQGGRVIMEPNCSENTLLTRKLPSLLSKGIRNRHNSISNRFISGLFSKISNSDKSTRGCNMSFWADDFKRVNGFNNDFVGWGREDSEFVHRMLNSGINRLYLKFAGAGFHIYHDESPRESLPANDIILTNTVEHKLKRCQNGVDKFIEHTL</sequence>
<dbReference type="RefSeq" id="WP_165015978.1">
    <property type="nucleotide sequence ID" value="NZ_JAALDL010000013.1"/>
</dbReference>
<keyword evidence="1 4" id="KW-0808">Transferase</keyword>
<feature type="domain" description="Galactosyltransferase C-terminal" evidence="3">
    <location>
        <begin position="164"/>
        <end position="227"/>
    </location>
</feature>
<dbReference type="EMBL" id="JAALDL010000013">
    <property type="protein sequence ID" value="NGN99180.1"/>
    <property type="molecule type" value="Genomic_DNA"/>
</dbReference>
<accession>A0A6M1RFR5</accession>
<dbReference type="Pfam" id="PF02709">
    <property type="entry name" value="Glyco_transf_7C"/>
    <property type="match status" value="1"/>
</dbReference>